<dbReference type="Proteomes" id="UP001056120">
    <property type="component" value="Linkage Group LG27"/>
</dbReference>
<proteinExistence type="predicted"/>
<sequence>MHEEHGTLFSSPSRQSSPLISRCCRVVYKELGKYGDLDNQVLCRERLEELEPSSWLQWDIHFFPVKLVISNAPTNGCVSLYLLLYFSKPYVGEGCKYVFYIF</sequence>
<accession>A0ACB8YN79</accession>
<reference evidence="2" key="1">
    <citation type="journal article" date="2022" name="Mol. Ecol. Resour.">
        <title>The genomes of chicory, endive, great burdock and yacon provide insights into Asteraceae palaeo-polyploidization history and plant inulin production.</title>
        <authorList>
            <person name="Fan W."/>
            <person name="Wang S."/>
            <person name="Wang H."/>
            <person name="Wang A."/>
            <person name="Jiang F."/>
            <person name="Liu H."/>
            <person name="Zhao H."/>
            <person name="Xu D."/>
            <person name="Zhang Y."/>
        </authorList>
    </citation>
    <scope>NUCLEOTIDE SEQUENCE [LARGE SCALE GENOMIC DNA]</scope>
    <source>
        <strain evidence="2">cv. Yunnan</strain>
    </source>
</reference>
<organism evidence="1 2">
    <name type="scientific">Smallanthus sonchifolius</name>
    <dbReference type="NCBI Taxonomy" id="185202"/>
    <lineage>
        <taxon>Eukaryota</taxon>
        <taxon>Viridiplantae</taxon>
        <taxon>Streptophyta</taxon>
        <taxon>Embryophyta</taxon>
        <taxon>Tracheophyta</taxon>
        <taxon>Spermatophyta</taxon>
        <taxon>Magnoliopsida</taxon>
        <taxon>eudicotyledons</taxon>
        <taxon>Gunneridae</taxon>
        <taxon>Pentapetalae</taxon>
        <taxon>asterids</taxon>
        <taxon>campanulids</taxon>
        <taxon>Asterales</taxon>
        <taxon>Asteraceae</taxon>
        <taxon>Asteroideae</taxon>
        <taxon>Heliantheae alliance</taxon>
        <taxon>Millerieae</taxon>
        <taxon>Smallanthus</taxon>
    </lineage>
</organism>
<reference evidence="1 2" key="2">
    <citation type="journal article" date="2022" name="Mol. Ecol. Resour.">
        <title>The genomes of chicory, endive, great burdock and yacon provide insights into Asteraceae paleo-polyploidization history and plant inulin production.</title>
        <authorList>
            <person name="Fan W."/>
            <person name="Wang S."/>
            <person name="Wang H."/>
            <person name="Wang A."/>
            <person name="Jiang F."/>
            <person name="Liu H."/>
            <person name="Zhao H."/>
            <person name="Xu D."/>
            <person name="Zhang Y."/>
        </authorList>
    </citation>
    <scope>NUCLEOTIDE SEQUENCE [LARGE SCALE GENOMIC DNA]</scope>
    <source>
        <strain evidence="2">cv. Yunnan</strain>
        <tissue evidence="1">Leaves</tissue>
    </source>
</reference>
<dbReference type="EMBL" id="CM042044">
    <property type="protein sequence ID" value="KAI3686931.1"/>
    <property type="molecule type" value="Genomic_DNA"/>
</dbReference>
<keyword evidence="2" id="KW-1185">Reference proteome</keyword>
<evidence type="ECO:0000313" key="2">
    <source>
        <dbReference type="Proteomes" id="UP001056120"/>
    </source>
</evidence>
<comment type="caution">
    <text evidence="1">The sequence shown here is derived from an EMBL/GenBank/DDBJ whole genome shotgun (WGS) entry which is preliminary data.</text>
</comment>
<gene>
    <name evidence="1" type="ORF">L1987_80621</name>
</gene>
<name>A0ACB8YN79_9ASTR</name>
<evidence type="ECO:0000313" key="1">
    <source>
        <dbReference type="EMBL" id="KAI3686931.1"/>
    </source>
</evidence>
<protein>
    <submittedName>
        <fullName evidence="1">Uncharacterized protein</fullName>
    </submittedName>
</protein>